<evidence type="ECO:0008006" key="3">
    <source>
        <dbReference type="Google" id="ProtNLM"/>
    </source>
</evidence>
<gene>
    <name evidence="1" type="ORF">C4K04_3378</name>
</gene>
<dbReference type="Gene3D" id="3.40.50.300">
    <property type="entry name" value="P-loop containing nucleotide triphosphate hydrolases"/>
    <property type="match status" value="1"/>
</dbReference>
<reference evidence="1 2" key="1">
    <citation type="submission" date="2018-03" db="EMBL/GenBank/DDBJ databases">
        <title>Diversity of phytobeneficial traits revealed by whole-genome analysis of worldwide-isolated phenazine-producing Pseudomonas spp.</title>
        <authorList>
            <person name="Biessy A."/>
            <person name="Novinscak A."/>
            <person name="Blom J."/>
            <person name="Leger G."/>
            <person name="Thomashow L.S."/>
            <person name="Cazorla F.M."/>
            <person name="Josic D."/>
            <person name="Filion M."/>
        </authorList>
    </citation>
    <scope>NUCLEOTIDE SEQUENCE [LARGE SCALE GENOMIC DNA]</scope>
    <source>
        <strain evidence="1 2">B25</strain>
    </source>
</reference>
<evidence type="ECO:0000313" key="1">
    <source>
        <dbReference type="EMBL" id="AZE49050.1"/>
    </source>
</evidence>
<proteinExistence type="predicted"/>
<evidence type="ECO:0000313" key="2">
    <source>
        <dbReference type="Proteomes" id="UP000268048"/>
    </source>
</evidence>
<organism evidence="1 2">
    <name type="scientific">Pseudomonas chlororaphis</name>
    <dbReference type="NCBI Taxonomy" id="587753"/>
    <lineage>
        <taxon>Bacteria</taxon>
        <taxon>Pseudomonadati</taxon>
        <taxon>Pseudomonadota</taxon>
        <taxon>Gammaproteobacteria</taxon>
        <taxon>Pseudomonadales</taxon>
        <taxon>Pseudomonadaceae</taxon>
        <taxon>Pseudomonas</taxon>
    </lineage>
</organism>
<dbReference type="InterPro" id="IPR008868">
    <property type="entry name" value="TniB"/>
</dbReference>
<dbReference type="RefSeq" id="WP_124320875.1">
    <property type="nucleotide sequence ID" value="NZ_CP027753.1"/>
</dbReference>
<dbReference type="AlphaFoldDB" id="A0A3G7TPT0"/>
<accession>A0A3G7TPT0</accession>
<protein>
    <recommendedName>
        <fullName evidence="3">TniB NTP-binding protein</fullName>
    </recommendedName>
</protein>
<name>A0A3G7TPT0_9PSED</name>
<dbReference type="Pfam" id="PF05621">
    <property type="entry name" value="TniB"/>
    <property type="match status" value="1"/>
</dbReference>
<dbReference type="InterPro" id="IPR027417">
    <property type="entry name" value="P-loop_NTPase"/>
</dbReference>
<dbReference type="Proteomes" id="UP000268048">
    <property type="component" value="Chromosome"/>
</dbReference>
<dbReference type="EMBL" id="CP027753">
    <property type="protein sequence ID" value="AZE49050.1"/>
    <property type="molecule type" value="Genomic_DNA"/>
</dbReference>
<sequence length="298" mass="33859">MKATMNLEHISPLRRKLALLGDKDRINCIYKDCWINYSEVSSIRNAVRAVYEMPQKIQAQCILISGRPGMGKTSLFKKVESDMETLRKRNEDHRGYISFTLSPDPTLRSFEDSIGDSLGVPIGKIRNGLVPEALCRLAHLRRMRLVLIDEVHNLLNAGRSDQRKNLGFLRGLSSPPMSLSIIAFGVDDAAYAISSDAQLERRFQVYDLPRWKENESFRSFLAAYESMLPLRKPSELWRQEKVKMLLSASEGITDAIVKRITRGAAWSIIDGKEEIDIESLTKAADIPPYFDRVNDEGR</sequence>
<dbReference type="SUPFAM" id="SSF52540">
    <property type="entry name" value="P-loop containing nucleoside triphosphate hydrolases"/>
    <property type="match status" value="1"/>
</dbReference>